<evidence type="ECO:0000256" key="6">
    <source>
        <dbReference type="SAM" id="MobiDB-lite"/>
    </source>
</evidence>
<dbReference type="Gene3D" id="1.20.1250.20">
    <property type="entry name" value="MFS general substrate transporter like domains"/>
    <property type="match status" value="2"/>
</dbReference>
<evidence type="ECO:0000313" key="9">
    <source>
        <dbReference type="EMBL" id="KEQ71796.1"/>
    </source>
</evidence>
<dbReference type="FunFam" id="1.20.1250.20:FF:000013">
    <property type="entry name" value="MFS general substrate transporter"/>
    <property type="match status" value="1"/>
</dbReference>
<feature type="compositionally biased region" description="Polar residues" evidence="6">
    <location>
        <begin position="30"/>
        <end position="41"/>
    </location>
</feature>
<dbReference type="FunFam" id="1.20.1250.20:FF:000018">
    <property type="entry name" value="MFS transporter permease"/>
    <property type="match status" value="1"/>
</dbReference>
<dbReference type="Proteomes" id="UP000027730">
    <property type="component" value="Unassembled WGS sequence"/>
</dbReference>
<evidence type="ECO:0000256" key="4">
    <source>
        <dbReference type="ARBA" id="ARBA00022989"/>
    </source>
</evidence>
<keyword evidence="5 7" id="KW-0472">Membrane</keyword>
<dbReference type="InterPro" id="IPR011701">
    <property type="entry name" value="MFS"/>
</dbReference>
<evidence type="ECO:0000256" key="5">
    <source>
        <dbReference type="ARBA" id="ARBA00023136"/>
    </source>
</evidence>
<dbReference type="RefSeq" id="XP_013425804.1">
    <property type="nucleotide sequence ID" value="XM_013570350.1"/>
</dbReference>
<feature type="transmembrane region" description="Helical" evidence="7">
    <location>
        <begin position="408"/>
        <end position="432"/>
    </location>
</feature>
<protein>
    <submittedName>
        <fullName evidence="9">MFS general substrate transporter</fullName>
    </submittedName>
</protein>
<dbReference type="GO" id="GO:0022857">
    <property type="term" value="F:transmembrane transporter activity"/>
    <property type="evidence" value="ECO:0007669"/>
    <property type="project" value="InterPro"/>
</dbReference>
<evidence type="ECO:0000256" key="1">
    <source>
        <dbReference type="ARBA" id="ARBA00004141"/>
    </source>
</evidence>
<feature type="transmembrane region" description="Helical" evidence="7">
    <location>
        <begin position="144"/>
        <end position="163"/>
    </location>
</feature>
<dbReference type="EMBL" id="KL584713">
    <property type="protein sequence ID" value="KEQ71796.1"/>
    <property type="molecule type" value="Genomic_DNA"/>
</dbReference>
<feature type="domain" description="Major facilitator superfamily (MFS) profile" evidence="8">
    <location>
        <begin position="79"/>
        <end position="501"/>
    </location>
</feature>
<evidence type="ECO:0000313" key="10">
    <source>
        <dbReference type="Proteomes" id="UP000027730"/>
    </source>
</evidence>
<comment type="subcellular location">
    <subcellularLocation>
        <location evidence="1">Membrane</location>
        <topology evidence="1">Multi-pass membrane protein</topology>
    </subcellularLocation>
</comment>
<keyword evidence="10" id="KW-1185">Reference proteome</keyword>
<dbReference type="PANTHER" id="PTHR43791">
    <property type="entry name" value="PERMEASE-RELATED"/>
    <property type="match status" value="1"/>
</dbReference>
<feature type="transmembrane region" description="Helical" evidence="7">
    <location>
        <begin position="205"/>
        <end position="225"/>
    </location>
</feature>
<feature type="transmembrane region" description="Helical" evidence="7">
    <location>
        <begin position="117"/>
        <end position="137"/>
    </location>
</feature>
<accession>A0A074XAY5</accession>
<proteinExistence type="predicted"/>
<dbReference type="GO" id="GO:0016020">
    <property type="term" value="C:membrane"/>
    <property type="evidence" value="ECO:0007669"/>
    <property type="project" value="UniProtKB-SubCell"/>
</dbReference>
<keyword evidence="3 7" id="KW-0812">Transmembrane</keyword>
<dbReference type="InterPro" id="IPR036259">
    <property type="entry name" value="MFS_trans_sf"/>
</dbReference>
<feature type="transmembrane region" description="Helical" evidence="7">
    <location>
        <begin position="237"/>
        <end position="259"/>
    </location>
</feature>
<dbReference type="Pfam" id="PF07690">
    <property type="entry name" value="MFS_1"/>
    <property type="match status" value="1"/>
</dbReference>
<keyword evidence="4 7" id="KW-1133">Transmembrane helix</keyword>
<feature type="transmembrane region" description="Helical" evidence="7">
    <location>
        <begin position="382"/>
        <end position="402"/>
    </location>
</feature>
<feature type="transmembrane region" description="Helical" evidence="7">
    <location>
        <begin position="79"/>
        <end position="97"/>
    </location>
</feature>
<feature type="transmembrane region" description="Helical" evidence="7">
    <location>
        <begin position="169"/>
        <end position="193"/>
    </location>
</feature>
<organism evidence="9 10">
    <name type="scientific">Aureobasidium namibiae CBS 147.97</name>
    <dbReference type="NCBI Taxonomy" id="1043004"/>
    <lineage>
        <taxon>Eukaryota</taxon>
        <taxon>Fungi</taxon>
        <taxon>Dikarya</taxon>
        <taxon>Ascomycota</taxon>
        <taxon>Pezizomycotina</taxon>
        <taxon>Dothideomycetes</taxon>
        <taxon>Dothideomycetidae</taxon>
        <taxon>Dothideales</taxon>
        <taxon>Saccotheciaceae</taxon>
        <taxon>Aureobasidium</taxon>
    </lineage>
</organism>
<dbReference type="AlphaFoldDB" id="A0A074XAY5"/>
<dbReference type="GeneID" id="25411208"/>
<evidence type="ECO:0000256" key="7">
    <source>
        <dbReference type="SAM" id="Phobius"/>
    </source>
</evidence>
<name>A0A074XAY5_9PEZI</name>
<feature type="region of interest" description="Disordered" evidence="6">
    <location>
        <begin position="1"/>
        <end position="59"/>
    </location>
</feature>
<evidence type="ECO:0000256" key="2">
    <source>
        <dbReference type="ARBA" id="ARBA00022448"/>
    </source>
</evidence>
<keyword evidence="2" id="KW-0813">Transport</keyword>
<dbReference type="SUPFAM" id="SSF103473">
    <property type="entry name" value="MFS general substrate transporter"/>
    <property type="match status" value="1"/>
</dbReference>
<dbReference type="PANTHER" id="PTHR43791:SF27">
    <property type="entry name" value="TRANSPORTER, PUTATIVE (AFU_ORTHOLOGUE AFUA_2G15730)-RELATED"/>
    <property type="match status" value="1"/>
</dbReference>
<feature type="transmembrane region" description="Helical" evidence="7">
    <location>
        <begin position="316"/>
        <end position="340"/>
    </location>
</feature>
<feature type="compositionally biased region" description="Basic and acidic residues" evidence="6">
    <location>
        <begin position="7"/>
        <end position="23"/>
    </location>
</feature>
<dbReference type="HOGENOM" id="CLU_001265_0_1_1"/>
<sequence>MITKGSDLGEYHDQQESQAEHPQDIPLSDLNHQYPSQSSCQPDDRNDNDDEDDRSSVESFELYTPDEEKSLLRKLDTRLVLFLAFLYMLSFLDRSNIGNARVAGMSKSLELNPEQFQWLLTGFYISYICFEWMTLLYKIFPPHAYISLCVLAWGCLASLQSVTTGFGSVLILRILLGVSEAAFGPGVPFYLSFFFKRNELATRTGIFISAAPLASSFASTLAYAIVKFGKDTAIESWRLLFIIEGFPSIVVAAWAWWVIPDSPSTAPWLSARERRIATLRLRKQTSVTQAHTLGTSKARRFDWSAVRNTLCDPKSYMTAGCFFSLNVAFSSMPVFAPIIIQNMGYSATKAQGLAAPPHLFGFVVVLLTSVVSDRLQSRSIPIIVHASLALLGYMLLALAPTLHLSSTAQYLCIYPITAGFFSAVTTVIVWTVNNQQSEEGRGSNVALLNVIGQLGPLVGVRLYPDSDKPNYTKGHALCAGFMALVVFLATVLRLLLARANKSLRATRSLSQADDADKPLVGDYNVGMDEFEYML</sequence>
<evidence type="ECO:0000259" key="8">
    <source>
        <dbReference type="PROSITE" id="PS50850"/>
    </source>
</evidence>
<evidence type="ECO:0000256" key="3">
    <source>
        <dbReference type="ARBA" id="ARBA00022692"/>
    </source>
</evidence>
<feature type="transmembrane region" description="Helical" evidence="7">
    <location>
        <begin position="352"/>
        <end position="370"/>
    </location>
</feature>
<dbReference type="InterPro" id="IPR020846">
    <property type="entry name" value="MFS_dom"/>
</dbReference>
<feature type="transmembrane region" description="Helical" evidence="7">
    <location>
        <begin position="444"/>
        <end position="462"/>
    </location>
</feature>
<reference evidence="9 10" key="1">
    <citation type="journal article" date="2014" name="BMC Genomics">
        <title>Genome sequencing of four Aureobasidium pullulans varieties: biotechnological potential, stress tolerance, and description of new species.</title>
        <authorList>
            <person name="Gostin Ar C."/>
            <person name="Ohm R.A."/>
            <person name="Kogej T."/>
            <person name="Sonjak S."/>
            <person name="Turk M."/>
            <person name="Zajc J."/>
            <person name="Zalar P."/>
            <person name="Grube M."/>
            <person name="Sun H."/>
            <person name="Han J."/>
            <person name="Sharma A."/>
            <person name="Chiniquy J."/>
            <person name="Ngan C.Y."/>
            <person name="Lipzen A."/>
            <person name="Barry K."/>
            <person name="Grigoriev I.V."/>
            <person name="Gunde-Cimerman N."/>
        </authorList>
    </citation>
    <scope>NUCLEOTIDE SEQUENCE [LARGE SCALE GENOMIC DNA]</scope>
    <source>
        <strain evidence="9 10">CBS 147.97</strain>
    </source>
</reference>
<dbReference type="OrthoDB" id="2985014at2759"/>
<feature type="transmembrane region" description="Helical" evidence="7">
    <location>
        <begin position="474"/>
        <end position="496"/>
    </location>
</feature>
<dbReference type="PROSITE" id="PS50850">
    <property type="entry name" value="MFS"/>
    <property type="match status" value="1"/>
</dbReference>
<gene>
    <name evidence="9" type="ORF">M436DRAFT_50226</name>
</gene>